<dbReference type="Gene3D" id="1.10.10.10">
    <property type="entry name" value="Winged helix-like DNA-binding domain superfamily/Winged helix DNA-binding domain"/>
    <property type="match status" value="1"/>
</dbReference>
<sequence>MTAYLTDSQRRIARALRQLTDDAGYPPSIREIADAVALSASTVAYHLQALERHGIVTHAPNRSRSYQVR</sequence>
<dbReference type="PANTHER" id="PTHR33516">
    <property type="entry name" value="LEXA REPRESSOR"/>
    <property type="match status" value="1"/>
</dbReference>
<dbReference type="SUPFAM" id="SSF46785">
    <property type="entry name" value="Winged helix' DNA-binding domain"/>
    <property type="match status" value="1"/>
</dbReference>
<dbReference type="GO" id="GO:0006508">
    <property type="term" value="P:proteolysis"/>
    <property type="evidence" value="ECO:0007669"/>
    <property type="project" value="InterPro"/>
</dbReference>
<dbReference type="GO" id="GO:0004252">
    <property type="term" value="F:serine-type endopeptidase activity"/>
    <property type="evidence" value="ECO:0007669"/>
    <property type="project" value="InterPro"/>
</dbReference>
<name>A0A3S9YMI6_9ACTN</name>
<organism evidence="2 3">
    <name type="scientific">Streptomyces lydicus</name>
    <dbReference type="NCBI Taxonomy" id="47763"/>
    <lineage>
        <taxon>Bacteria</taxon>
        <taxon>Bacillati</taxon>
        <taxon>Actinomycetota</taxon>
        <taxon>Actinomycetes</taxon>
        <taxon>Kitasatosporales</taxon>
        <taxon>Streptomycetaceae</taxon>
        <taxon>Streptomyces</taxon>
    </lineage>
</organism>
<dbReference type="EMBL" id="CP029042">
    <property type="protein sequence ID" value="AZS76135.1"/>
    <property type="molecule type" value="Genomic_DNA"/>
</dbReference>
<dbReference type="AlphaFoldDB" id="A0A3S9YMI6"/>
<dbReference type="InterPro" id="IPR006199">
    <property type="entry name" value="LexA_DNA-bd_dom"/>
</dbReference>
<proteinExistence type="predicted"/>
<dbReference type="CDD" id="cd00090">
    <property type="entry name" value="HTH_ARSR"/>
    <property type="match status" value="1"/>
</dbReference>
<protein>
    <recommendedName>
        <fullName evidence="1">LexA repressor DNA-binding domain-containing protein</fullName>
    </recommendedName>
</protein>
<reference evidence="2 3" key="1">
    <citation type="submission" date="2018-04" db="EMBL/GenBank/DDBJ databases">
        <title>Complete genome sequences of Streptomyces lydicus strain WYEC and characterization of antagonistic properties of biological control agents.</title>
        <authorList>
            <person name="Mariita R.M."/>
            <person name="Sello J.K."/>
        </authorList>
    </citation>
    <scope>NUCLEOTIDE SEQUENCE [LARGE SCALE GENOMIC DNA]</scope>
    <source>
        <strain evidence="2 3">WYEC 108</strain>
    </source>
</reference>
<evidence type="ECO:0000313" key="2">
    <source>
        <dbReference type="EMBL" id="AZS76135.1"/>
    </source>
</evidence>
<gene>
    <name evidence="2" type="ORF">DDE74_39535</name>
</gene>
<dbReference type="PANTHER" id="PTHR33516:SF2">
    <property type="entry name" value="LEXA REPRESSOR-RELATED"/>
    <property type="match status" value="1"/>
</dbReference>
<accession>A0A3S9YMI6</accession>
<dbReference type="InterPro" id="IPR036390">
    <property type="entry name" value="WH_DNA-bd_sf"/>
</dbReference>
<feature type="domain" description="LexA repressor DNA-binding" evidence="1">
    <location>
        <begin position="5"/>
        <end position="64"/>
    </location>
</feature>
<dbReference type="InterPro" id="IPR050077">
    <property type="entry name" value="LexA_repressor"/>
</dbReference>
<dbReference type="InterPro" id="IPR011991">
    <property type="entry name" value="ArsR-like_HTH"/>
</dbReference>
<dbReference type="InterPro" id="IPR036388">
    <property type="entry name" value="WH-like_DNA-bd_sf"/>
</dbReference>
<evidence type="ECO:0000259" key="1">
    <source>
        <dbReference type="Pfam" id="PF01726"/>
    </source>
</evidence>
<dbReference type="RefSeq" id="WP_127154824.1">
    <property type="nucleotide sequence ID" value="NZ_CP029042.1"/>
</dbReference>
<evidence type="ECO:0000313" key="3">
    <source>
        <dbReference type="Proteomes" id="UP000275579"/>
    </source>
</evidence>
<dbReference type="Pfam" id="PF01726">
    <property type="entry name" value="LexA_DNA_bind"/>
    <property type="match status" value="1"/>
</dbReference>
<dbReference type="Proteomes" id="UP000275579">
    <property type="component" value="Chromosome"/>
</dbReference>